<protein>
    <submittedName>
        <fullName evidence="1">Uncharacterized protein</fullName>
    </submittedName>
</protein>
<reference evidence="1 2" key="1">
    <citation type="submission" date="2016-10" db="EMBL/GenBank/DDBJ databases">
        <authorList>
            <person name="de Groot N.N."/>
        </authorList>
    </citation>
    <scope>NUCLEOTIDE SEQUENCE [LARGE SCALE GENOMIC DNA]</scope>
    <source>
        <strain evidence="1 2">DSM 26130</strain>
    </source>
</reference>
<evidence type="ECO:0000313" key="2">
    <source>
        <dbReference type="Proteomes" id="UP000198598"/>
    </source>
</evidence>
<gene>
    <name evidence="1" type="ORF">SAMN05216167_11728</name>
</gene>
<proteinExistence type="predicted"/>
<dbReference type="EMBL" id="FOLQ01000017">
    <property type="protein sequence ID" value="SFE65606.1"/>
    <property type="molecule type" value="Genomic_DNA"/>
</dbReference>
<accession>A0A1I2CBB1</accession>
<name>A0A1I2CBB1_9BACT</name>
<dbReference type="AlphaFoldDB" id="A0A1I2CBB1"/>
<evidence type="ECO:0000313" key="1">
    <source>
        <dbReference type="EMBL" id="SFE65606.1"/>
    </source>
</evidence>
<organism evidence="1 2">
    <name type="scientific">Spirosoma endophyticum</name>
    <dbReference type="NCBI Taxonomy" id="662367"/>
    <lineage>
        <taxon>Bacteria</taxon>
        <taxon>Pseudomonadati</taxon>
        <taxon>Bacteroidota</taxon>
        <taxon>Cytophagia</taxon>
        <taxon>Cytophagales</taxon>
        <taxon>Cytophagaceae</taxon>
        <taxon>Spirosoma</taxon>
    </lineage>
</organism>
<dbReference type="Proteomes" id="UP000198598">
    <property type="component" value="Unassembled WGS sequence"/>
</dbReference>
<keyword evidence="2" id="KW-1185">Reference proteome</keyword>
<sequence length="122" mass="13647">MDTTLNSIHMKNVRVGNHPFMDQSLIAKINSANVALQQLQPINGPTALIVSYVQIKTFCLDLLQANPDNPSFIQAFDMLNEANWKIASPMLDFYESKRVKSYQEAFSQLKATTQAAVTVLTQ</sequence>